<dbReference type="PROSITE" id="PS51257">
    <property type="entry name" value="PROKAR_LIPOPROTEIN"/>
    <property type="match status" value="1"/>
</dbReference>
<evidence type="ECO:0000313" key="2">
    <source>
        <dbReference type="Proteomes" id="UP000067444"/>
    </source>
</evidence>
<dbReference type="KEGG" id="otm:OSB_29970"/>
<reference evidence="1 2" key="1">
    <citation type="journal article" date="2015" name="Genome Announc.">
        <title>Closed Genome Sequence of Octadecabacter temperatus SB1, the First Mesophilic Species of the Genus Octadecabacter.</title>
        <authorList>
            <person name="Voget S."/>
            <person name="Billerbeck S."/>
            <person name="Simon M."/>
            <person name="Daniel R."/>
        </authorList>
    </citation>
    <scope>NUCLEOTIDE SEQUENCE [LARGE SCALE GENOMIC DNA]</scope>
    <source>
        <strain evidence="1 2">SB1</strain>
    </source>
</reference>
<keyword evidence="2" id="KW-1185">Reference proteome</keyword>
<dbReference type="Proteomes" id="UP000067444">
    <property type="component" value="Chromosome"/>
</dbReference>
<accession>A0A0K0Y974</accession>
<proteinExistence type="predicted"/>
<gene>
    <name evidence="1" type="ORF">OSB_29970</name>
</gene>
<evidence type="ECO:0000313" key="1">
    <source>
        <dbReference type="EMBL" id="AKS47513.1"/>
    </source>
</evidence>
<organism evidence="1 2">
    <name type="scientific">Octadecabacter temperatus</name>
    <dbReference type="NCBI Taxonomy" id="1458307"/>
    <lineage>
        <taxon>Bacteria</taxon>
        <taxon>Pseudomonadati</taxon>
        <taxon>Pseudomonadota</taxon>
        <taxon>Alphaproteobacteria</taxon>
        <taxon>Rhodobacterales</taxon>
        <taxon>Roseobacteraceae</taxon>
        <taxon>Octadecabacter</taxon>
    </lineage>
</organism>
<dbReference type="RefSeq" id="WP_234967421.1">
    <property type="nucleotide sequence ID" value="NZ_CP012160.1"/>
</dbReference>
<name>A0A0K0Y974_9RHOB</name>
<dbReference type="STRING" id="1458307.OSB_29970"/>
<sequence>MILRGIKQTALMALMGTMLSGCLAELPGGETGPFAPGNTLTFYYQSVLTDPPEQAVIVSCGNDFIAKSCIRLSNGATFDLVSTETGVSYGNEELQMVLQLDPGDVPSGLGQVNNLTTGEATGMRWVSLPS</sequence>
<dbReference type="AlphaFoldDB" id="A0A0K0Y974"/>
<protein>
    <submittedName>
        <fullName evidence="1">Uncharacterized protein</fullName>
    </submittedName>
</protein>
<dbReference type="EMBL" id="CP012160">
    <property type="protein sequence ID" value="AKS47513.1"/>
    <property type="molecule type" value="Genomic_DNA"/>
</dbReference>